<dbReference type="AlphaFoldDB" id="A0ABC9SDT0"/>
<organism evidence="1 2">
    <name type="scientific">Leptospira borgpetersenii str. Brem 328</name>
    <dbReference type="NCBI Taxonomy" id="1049780"/>
    <lineage>
        <taxon>Bacteria</taxon>
        <taxon>Pseudomonadati</taxon>
        <taxon>Spirochaetota</taxon>
        <taxon>Spirochaetia</taxon>
        <taxon>Leptospirales</taxon>
        <taxon>Leptospiraceae</taxon>
        <taxon>Leptospira</taxon>
    </lineage>
</organism>
<evidence type="ECO:0000313" key="2">
    <source>
        <dbReference type="Proteomes" id="UP000012166"/>
    </source>
</evidence>
<sequence>MFIPKTKNLSQNLKRNISKRSGKFLKECRSSHVQRTNDSVVAIPLPQKTEDGTVLEQTLLNLFIKS</sequence>
<name>A0ABC9SDT0_LEPBO</name>
<accession>A0ABC9SDT0</accession>
<protein>
    <submittedName>
        <fullName evidence="1">Uncharacterized protein</fullName>
    </submittedName>
</protein>
<dbReference type="EMBL" id="AHMS02000041">
    <property type="protein sequence ID" value="EMN15841.1"/>
    <property type="molecule type" value="Genomic_DNA"/>
</dbReference>
<comment type="caution">
    <text evidence="1">The sequence shown here is derived from an EMBL/GenBank/DDBJ whole genome shotgun (WGS) entry which is preliminary data.</text>
</comment>
<evidence type="ECO:0000313" key="1">
    <source>
        <dbReference type="EMBL" id="EMN15841.1"/>
    </source>
</evidence>
<dbReference type="Proteomes" id="UP000012166">
    <property type="component" value="Unassembled WGS sequence"/>
</dbReference>
<gene>
    <name evidence="1" type="ORF">LEP1GSC056_3715</name>
</gene>
<proteinExistence type="predicted"/>
<reference evidence="1 2" key="1">
    <citation type="submission" date="2013-01" db="EMBL/GenBank/DDBJ databases">
        <authorList>
            <person name="Harkins D.M."/>
            <person name="Durkin A.S."/>
            <person name="Brinkac L.M."/>
            <person name="Haft D.H."/>
            <person name="Selengut J.D."/>
            <person name="Sanka R."/>
            <person name="DePew J."/>
            <person name="Purushe J."/>
            <person name="Hartskeerl R.A."/>
            <person name="Ahmed A."/>
            <person name="van der Linden H."/>
            <person name="Goris M.G.A."/>
            <person name="Vinetz J.M."/>
            <person name="Sutton G.G."/>
            <person name="Nierman W.C."/>
            <person name="Fouts D.E."/>
        </authorList>
    </citation>
    <scope>NUCLEOTIDE SEQUENCE [LARGE SCALE GENOMIC DNA]</scope>
    <source>
        <strain evidence="1 2">Brem 328</strain>
    </source>
</reference>